<dbReference type="AlphaFoldDB" id="A0A517YHJ5"/>
<feature type="transmembrane region" description="Helical" evidence="1">
    <location>
        <begin position="79"/>
        <end position="96"/>
    </location>
</feature>
<reference evidence="2 3" key="1">
    <citation type="submission" date="2019-02" db="EMBL/GenBank/DDBJ databases">
        <title>Deep-cultivation of Planctomycetes and their phenomic and genomic characterization uncovers novel biology.</title>
        <authorList>
            <person name="Wiegand S."/>
            <person name="Jogler M."/>
            <person name="Boedeker C."/>
            <person name="Pinto D."/>
            <person name="Vollmers J."/>
            <person name="Rivas-Marin E."/>
            <person name="Kohn T."/>
            <person name="Peeters S.H."/>
            <person name="Heuer A."/>
            <person name="Rast P."/>
            <person name="Oberbeckmann S."/>
            <person name="Bunk B."/>
            <person name="Jeske O."/>
            <person name="Meyerdierks A."/>
            <person name="Storesund J.E."/>
            <person name="Kallscheuer N."/>
            <person name="Luecker S."/>
            <person name="Lage O.M."/>
            <person name="Pohl T."/>
            <person name="Merkel B.J."/>
            <person name="Hornburger P."/>
            <person name="Mueller R.-W."/>
            <person name="Bruemmer F."/>
            <person name="Labrenz M."/>
            <person name="Spormann A.M."/>
            <person name="Op den Camp H."/>
            <person name="Overmann J."/>
            <person name="Amann R."/>
            <person name="Jetten M.S.M."/>
            <person name="Mascher T."/>
            <person name="Medema M.H."/>
            <person name="Devos D.P."/>
            <person name="Kaster A.-K."/>
            <person name="Ovreas L."/>
            <person name="Rohde M."/>
            <person name="Galperin M.Y."/>
            <person name="Jogler C."/>
        </authorList>
    </citation>
    <scope>NUCLEOTIDE SEQUENCE [LARGE SCALE GENOMIC DNA]</scope>
    <source>
        <strain evidence="2 3">ETA_A8</strain>
    </source>
</reference>
<feature type="transmembrane region" description="Helical" evidence="1">
    <location>
        <begin position="48"/>
        <end position="67"/>
    </location>
</feature>
<dbReference type="Proteomes" id="UP000315017">
    <property type="component" value="Chromosome"/>
</dbReference>
<organism evidence="2 3">
    <name type="scientific">Anatilimnocola aggregata</name>
    <dbReference type="NCBI Taxonomy" id="2528021"/>
    <lineage>
        <taxon>Bacteria</taxon>
        <taxon>Pseudomonadati</taxon>
        <taxon>Planctomycetota</taxon>
        <taxon>Planctomycetia</taxon>
        <taxon>Pirellulales</taxon>
        <taxon>Pirellulaceae</taxon>
        <taxon>Anatilimnocola</taxon>
    </lineage>
</organism>
<evidence type="ECO:0008006" key="4">
    <source>
        <dbReference type="Google" id="ProtNLM"/>
    </source>
</evidence>
<gene>
    <name evidence="2" type="ORF">ETAA8_48060</name>
</gene>
<dbReference type="KEGG" id="aagg:ETAA8_48060"/>
<sequence length="243" mass="26715">MERSSPANTMMDQNHGEPELPQYRAISPWAVATLIAGLAAPLALIGPLLWWVPLIAIPLALLAFRQLRTGDPPYIGKNAAVCGICLAALFAGWAVAQRLSREVRSTSEAQRFVDDWLELLRQGKMHEAHQVATTAGRRTAIGTDLESFYKVQLEAGKEFEAFQRSPIIAAIAKNSDLELAFAEITTHAVQGNTDYFTLRYEVVRGHVPSTNGSIWISAKREIPPGSTLAEWQINSYSATEVTE</sequence>
<keyword evidence="1" id="KW-0472">Membrane</keyword>
<keyword evidence="1" id="KW-0812">Transmembrane</keyword>
<dbReference type="EMBL" id="CP036274">
    <property type="protein sequence ID" value="QDU29691.1"/>
    <property type="molecule type" value="Genomic_DNA"/>
</dbReference>
<dbReference type="RefSeq" id="WP_145093898.1">
    <property type="nucleotide sequence ID" value="NZ_CP036274.1"/>
</dbReference>
<accession>A0A517YHJ5</accession>
<protein>
    <recommendedName>
        <fullName evidence="4">DUF4190 domain-containing protein</fullName>
    </recommendedName>
</protein>
<evidence type="ECO:0000313" key="3">
    <source>
        <dbReference type="Proteomes" id="UP000315017"/>
    </source>
</evidence>
<evidence type="ECO:0000256" key="1">
    <source>
        <dbReference type="SAM" id="Phobius"/>
    </source>
</evidence>
<keyword evidence="3" id="KW-1185">Reference proteome</keyword>
<evidence type="ECO:0000313" key="2">
    <source>
        <dbReference type="EMBL" id="QDU29691.1"/>
    </source>
</evidence>
<proteinExistence type="predicted"/>
<name>A0A517YHJ5_9BACT</name>
<keyword evidence="1" id="KW-1133">Transmembrane helix</keyword>